<dbReference type="InterPro" id="IPR050327">
    <property type="entry name" value="Proton-linked_MCT"/>
</dbReference>
<comment type="caution">
    <text evidence="5">The sequence shown here is derived from an EMBL/GenBank/DDBJ whole genome shotgun (WGS) entry which is preliminary data.</text>
</comment>
<feature type="transmembrane region" description="Helical" evidence="3">
    <location>
        <begin position="127"/>
        <end position="146"/>
    </location>
</feature>
<name>A0A420IA64_9PEZI</name>
<feature type="transmembrane region" description="Helical" evidence="3">
    <location>
        <begin position="320"/>
        <end position="344"/>
    </location>
</feature>
<keyword evidence="3" id="KW-1133">Transmembrane helix</keyword>
<organism evidence="5 6">
    <name type="scientific">Golovinomyces cichoracearum</name>
    <dbReference type="NCBI Taxonomy" id="62708"/>
    <lineage>
        <taxon>Eukaryota</taxon>
        <taxon>Fungi</taxon>
        <taxon>Dikarya</taxon>
        <taxon>Ascomycota</taxon>
        <taxon>Pezizomycotina</taxon>
        <taxon>Leotiomycetes</taxon>
        <taxon>Erysiphales</taxon>
        <taxon>Erysiphaceae</taxon>
        <taxon>Golovinomyces</taxon>
    </lineage>
</organism>
<accession>A0A420IA64</accession>
<evidence type="ECO:0000259" key="4">
    <source>
        <dbReference type="PROSITE" id="PS50850"/>
    </source>
</evidence>
<dbReference type="AlphaFoldDB" id="A0A420IA64"/>
<feature type="transmembrane region" description="Helical" evidence="3">
    <location>
        <begin position="283"/>
        <end position="308"/>
    </location>
</feature>
<feature type="transmembrane region" description="Helical" evidence="3">
    <location>
        <begin position="97"/>
        <end position="115"/>
    </location>
</feature>
<protein>
    <submittedName>
        <fullName evidence="5">Aspyridones efflux protein apdF</fullName>
    </submittedName>
</protein>
<evidence type="ECO:0000313" key="6">
    <source>
        <dbReference type="Proteomes" id="UP000285405"/>
    </source>
</evidence>
<comment type="similarity">
    <text evidence="2">Belongs to the major facilitator superfamily. Monocarboxylate porter (TC 2.A.1.13) family.</text>
</comment>
<evidence type="ECO:0000256" key="2">
    <source>
        <dbReference type="ARBA" id="ARBA00006727"/>
    </source>
</evidence>
<dbReference type="PROSITE" id="PS50850">
    <property type="entry name" value="MFS"/>
    <property type="match status" value="1"/>
</dbReference>
<evidence type="ECO:0000256" key="1">
    <source>
        <dbReference type="ARBA" id="ARBA00004141"/>
    </source>
</evidence>
<dbReference type="OrthoDB" id="6509908at2759"/>
<feature type="domain" description="Major facilitator superfamily (MFS) profile" evidence="4">
    <location>
        <begin position="311"/>
        <end position="448"/>
    </location>
</feature>
<dbReference type="PANTHER" id="PTHR11360">
    <property type="entry name" value="MONOCARBOXYLATE TRANSPORTER"/>
    <property type="match status" value="1"/>
</dbReference>
<feature type="transmembrane region" description="Helical" evidence="3">
    <location>
        <begin position="257"/>
        <end position="277"/>
    </location>
</feature>
<feature type="transmembrane region" description="Helical" evidence="3">
    <location>
        <begin position="387"/>
        <end position="404"/>
    </location>
</feature>
<feature type="transmembrane region" description="Helical" evidence="3">
    <location>
        <begin position="152"/>
        <end position="172"/>
    </location>
</feature>
<feature type="transmembrane region" description="Helical" evidence="3">
    <location>
        <begin position="416"/>
        <end position="439"/>
    </location>
</feature>
<dbReference type="GO" id="GO:0016020">
    <property type="term" value="C:membrane"/>
    <property type="evidence" value="ECO:0007669"/>
    <property type="project" value="UniProtKB-SubCell"/>
</dbReference>
<proteinExistence type="inferred from homology"/>
<reference evidence="5 6" key="1">
    <citation type="journal article" date="2018" name="BMC Genomics">
        <title>Comparative genome analyses reveal sequence features reflecting distinct modes of host-adaptation between dicot and monocot powdery mildew.</title>
        <authorList>
            <person name="Wu Y."/>
            <person name="Ma X."/>
            <person name="Pan Z."/>
            <person name="Kale S.D."/>
            <person name="Song Y."/>
            <person name="King H."/>
            <person name="Zhang Q."/>
            <person name="Presley C."/>
            <person name="Deng X."/>
            <person name="Wei C.I."/>
            <person name="Xiao S."/>
        </authorList>
    </citation>
    <scope>NUCLEOTIDE SEQUENCE [LARGE SCALE GENOMIC DNA]</scope>
    <source>
        <strain evidence="5">UCSC1</strain>
    </source>
</reference>
<dbReference type="PANTHER" id="PTHR11360:SF130">
    <property type="entry name" value="MAJOR FACILITATOR SUPERFAMILY (MFS) PROFILE DOMAIN-CONTAINING PROTEIN-RELATED"/>
    <property type="match status" value="1"/>
</dbReference>
<dbReference type="EMBL" id="MCBR01010119">
    <property type="protein sequence ID" value="RKF71387.1"/>
    <property type="molecule type" value="Genomic_DNA"/>
</dbReference>
<dbReference type="Proteomes" id="UP000285405">
    <property type="component" value="Unassembled WGS sequence"/>
</dbReference>
<dbReference type="Gene3D" id="1.20.1250.20">
    <property type="entry name" value="MFS general substrate transporter like domains"/>
    <property type="match status" value="2"/>
</dbReference>
<sequence length="448" mass="49088">MEKTYSTQEFSYGEGLEGKFFPRVVRDVETLKTDAKSGSEQSSLFKSEDVSDGGSLAWTQALLCHLVMFSTWGVVNSFGTFQHYYHDTILANYDPSSISWIGSTQVFLLFFVGALTGHLSDMGFFRLLLLVGSVMIVVGMLMTSFATGYWQLFFSQGICIGLGNGCLFCPSLSVLSTYFDRRRGIAMGICATGSATGGMVYSALFSRLLPAIGFPWTIRVAALIQLVCLTACNFGLKQRVIPRKSSKFFDYNSLKDLPFIIFCLGMFFNLWGVYFVAHYISLFATAILGLSFQDSVNILIVLNGVGILGRILPNILADYFLGSFNVLILICICCGALSFSWIAVTDRGSLYAWAAFYGIFSSGIQSLYPAALFNITNDLTKSGSRMGMFLTFISFTALTGAPIAGELVQRHGGKYLHAQLFSGTTIIVGSGFLAVARLLENRKLLVKL</sequence>
<dbReference type="GO" id="GO:0022857">
    <property type="term" value="F:transmembrane transporter activity"/>
    <property type="evidence" value="ECO:0007669"/>
    <property type="project" value="InterPro"/>
</dbReference>
<feature type="transmembrane region" description="Helical" evidence="3">
    <location>
        <begin position="62"/>
        <end position="85"/>
    </location>
</feature>
<feature type="transmembrane region" description="Helical" evidence="3">
    <location>
        <begin position="350"/>
        <end position="375"/>
    </location>
</feature>
<keyword evidence="3" id="KW-0812">Transmembrane</keyword>
<dbReference type="InterPro" id="IPR020846">
    <property type="entry name" value="MFS_dom"/>
</dbReference>
<evidence type="ECO:0000256" key="3">
    <source>
        <dbReference type="SAM" id="Phobius"/>
    </source>
</evidence>
<dbReference type="InterPro" id="IPR011701">
    <property type="entry name" value="MFS"/>
</dbReference>
<feature type="transmembrane region" description="Helical" evidence="3">
    <location>
        <begin position="216"/>
        <end position="236"/>
    </location>
</feature>
<gene>
    <name evidence="5" type="ORF">GcC1_101014</name>
</gene>
<dbReference type="SUPFAM" id="SSF103473">
    <property type="entry name" value="MFS general substrate transporter"/>
    <property type="match status" value="1"/>
</dbReference>
<comment type="subcellular location">
    <subcellularLocation>
        <location evidence="1">Membrane</location>
        <topology evidence="1">Multi-pass membrane protein</topology>
    </subcellularLocation>
</comment>
<evidence type="ECO:0000313" key="5">
    <source>
        <dbReference type="EMBL" id="RKF71387.1"/>
    </source>
</evidence>
<dbReference type="Pfam" id="PF07690">
    <property type="entry name" value="MFS_1"/>
    <property type="match status" value="1"/>
</dbReference>
<dbReference type="InterPro" id="IPR036259">
    <property type="entry name" value="MFS_trans_sf"/>
</dbReference>
<feature type="transmembrane region" description="Helical" evidence="3">
    <location>
        <begin position="184"/>
        <end position="204"/>
    </location>
</feature>
<keyword evidence="3" id="KW-0472">Membrane</keyword>